<evidence type="ECO:0000256" key="2">
    <source>
        <dbReference type="ARBA" id="ARBA00007441"/>
    </source>
</evidence>
<dbReference type="InterPro" id="IPR004838">
    <property type="entry name" value="NHTrfase_class1_PyrdxlP-BS"/>
</dbReference>
<dbReference type="InterPro" id="IPR050596">
    <property type="entry name" value="AspAT/PAT-like"/>
</dbReference>
<dbReference type="PANTHER" id="PTHR46383:SF1">
    <property type="entry name" value="ASPARTATE AMINOTRANSFERASE"/>
    <property type="match status" value="1"/>
</dbReference>
<dbReference type="PANTHER" id="PTHR46383">
    <property type="entry name" value="ASPARTATE AMINOTRANSFERASE"/>
    <property type="match status" value="1"/>
</dbReference>
<dbReference type="Gene3D" id="3.90.1150.10">
    <property type="entry name" value="Aspartate Aminotransferase, domain 1"/>
    <property type="match status" value="1"/>
</dbReference>
<dbReference type="InterPro" id="IPR004839">
    <property type="entry name" value="Aminotransferase_I/II_large"/>
</dbReference>
<keyword evidence="4" id="KW-0808">Transferase</keyword>
<evidence type="ECO:0000256" key="3">
    <source>
        <dbReference type="ARBA" id="ARBA00022576"/>
    </source>
</evidence>
<dbReference type="Pfam" id="PF00155">
    <property type="entry name" value="Aminotran_1_2"/>
    <property type="match status" value="1"/>
</dbReference>
<dbReference type="InterPro" id="IPR015424">
    <property type="entry name" value="PyrdxlP-dep_Trfase"/>
</dbReference>
<proteinExistence type="inferred from homology"/>
<accession>A0A0F9NF54</accession>
<dbReference type="InterPro" id="IPR015421">
    <property type="entry name" value="PyrdxlP-dep_Trfase_major"/>
</dbReference>
<dbReference type="PRINTS" id="PR00753">
    <property type="entry name" value="ACCSYNTHASE"/>
</dbReference>
<evidence type="ECO:0000256" key="5">
    <source>
        <dbReference type="ARBA" id="ARBA00022898"/>
    </source>
</evidence>
<evidence type="ECO:0000259" key="6">
    <source>
        <dbReference type="Pfam" id="PF00155"/>
    </source>
</evidence>
<dbReference type="AlphaFoldDB" id="A0A0F9NF54"/>
<reference evidence="7" key="1">
    <citation type="journal article" date="2015" name="Nature">
        <title>Complex archaea that bridge the gap between prokaryotes and eukaryotes.</title>
        <authorList>
            <person name="Spang A."/>
            <person name="Saw J.H."/>
            <person name="Jorgensen S.L."/>
            <person name="Zaremba-Niedzwiedzka K."/>
            <person name="Martijn J."/>
            <person name="Lind A.E."/>
            <person name="van Eijk R."/>
            <person name="Schleper C."/>
            <person name="Guy L."/>
            <person name="Ettema T.J."/>
        </authorList>
    </citation>
    <scope>NUCLEOTIDE SEQUENCE</scope>
</reference>
<evidence type="ECO:0000256" key="1">
    <source>
        <dbReference type="ARBA" id="ARBA00001933"/>
    </source>
</evidence>
<dbReference type="EMBL" id="LAZR01008251">
    <property type="protein sequence ID" value="KKM79992.1"/>
    <property type="molecule type" value="Genomic_DNA"/>
</dbReference>
<keyword evidence="3" id="KW-0032">Aminotransferase</keyword>
<name>A0A0F9NF54_9ZZZZ</name>
<dbReference type="GO" id="GO:0006520">
    <property type="term" value="P:amino acid metabolic process"/>
    <property type="evidence" value="ECO:0007669"/>
    <property type="project" value="InterPro"/>
</dbReference>
<keyword evidence="5" id="KW-0663">Pyridoxal phosphate</keyword>
<sequence>MTVSQLVNNLKPSATISINSKVKHLRSNGIDVIGFSAGEPDFDTPDYIKLAAIESLKSGFTKYTPTSGIIELKEAICEKLRRENGLSYEPQQIMASCGAKQAIYNCILTLCNEDDEVLVPSPYWVSYPEQVALARAKPVFIKTTDENNFKITKDDLETHITDKTKLLIINSPSNPTGTTYTKEDLYEICDSAIKAGLYILSDEIYEKILYDGTKHVSPASFGKEFMDKVITVNGFSKAFSMTGWRIGYAAGPLDIIKAATMLQDHTTSGPNSFTQKAAVTALNEQNNATADMVVEFDKRRKYIVERLNNMDGISCMLPKGAFYVFPNVSDLFGRNIAGQKAADSIELVALILDKAKVAFVPGECFGSKSHVRISYATSMENIKEGMNRLENLLSAGITHDG</sequence>
<dbReference type="Gene3D" id="3.40.640.10">
    <property type="entry name" value="Type I PLP-dependent aspartate aminotransferase-like (Major domain)"/>
    <property type="match status" value="1"/>
</dbReference>
<organism evidence="7">
    <name type="scientific">marine sediment metagenome</name>
    <dbReference type="NCBI Taxonomy" id="412755"/>
    <lineage>
        <taxon>unclassified sequences</taxon>
        <taxon>metagenomes</taxon>
        <taxon>ecological metagenomes</taxon>
    </lineage>
</organism>
<dbReference type="SUPFAM" id="SSF53383">
    <property type="entry name" value="PLP-dependent transferases"/>
    <property type="match status" value="1"/>
</dbReference>
<gene>
    <name evidence="7" type="ORF">LCGC14_1344340</name>
</gene>
<evidence type="ECO:0000313" key="7">
    <source>
        <dbReference type="EMBL" id="KKM79992.1"/>
    </source>
</evidence>
<dbReference type="InterPro" id="IPR015422">
    <property type="entry name" value="PyrdxlP-dep_Trfase_small"/>
</dbReference>
<feature type="domain" description="Aminotransferase class I/classII large" evidence="6">
    <location>
        <begin position="31"/>
        <end position="389"/>
    </location>
</feature>
<dbReference type="GO" id="GO:0030170">
    <property type="term" value="F:pyridoxal phosphate binding"/>
    <property type="evidence" value="ECO:0007669"/>
    <property type="project" value="InterPro"/>
</dbReference>
<comment type="cofactor">
    <cofactor evidence="1">
        <name>pyridoxal 5'-phosphate</name>
        <dbReference type="ChEBI" id="CHEBI:597326"/>
    </cofactor>
</comment>
<dbReference type="PROSITE" id="PS00105">
    <property type="entry name" value="AA_TRANSFER_CLASS_1"/>
    <property type="match status" value="1"/>
</dbReference>
<comment type="similarity">
    <text evidence="2">Belongs to the class-I pyridoxal-phosphate-dependent aminotransferase family.</text>
</comment>
<dbReference type="GO" id="GO:0008483">
    <property type="term" value="F:transaminase activity"/>
    <property type="evidence" value="ECO:0007669"/>
    <property type="project" value="UniProtKB-KW"/>
</dbReference>
<evidence type="ECO:0000256" key="4">
    <source>
        <dbReference type="ARBA" id="ARBA00022679"/>
    </source>
</evidence>
<protein>
    <recommendedName>
        <fullName evidence="6">Aminotransferase class I/classII large domain-containing protein</fullName>
    </recommendedName>
</protein>
<dbReference type="CDD" id="cd00609">
    <property type="entry name" value="AAT_like"/>
    <property type="match status" value="1"/>
</dbReference>
<comment type="caution">
    <text evidence="7">The sequence shown here is derived from an EMBL/GenBank/DDBJ whole genome shotgun (WGS) entry which is preliminary data.</text>
</comment>
<dbReference type="FunFam" id="3.40.640.10:FF:000033">
    <property type="entry name" value="Aspartate aminotransferase"/>
    <property type="match status" value="1"/>
</dbReference>